<feature type="chain" id="PRO_5032688808" evidence="1">
    <location>
        <begin position="21"/>
        <end position="123"/>
    </location>
</feature>
<dbReference type="EMBL" id="UYJE01003425">
    <property type="protein sequence ID" value="VDI19239.1"/>
    <property type="molecule type" value="Genomic_DNA"/>
</dbReference>
<proteinExistence type="predicted"/>
<accession>A0A8B6DGE4</accession>
<dbReference type="AlphaFoldDB" id="A0A8B6DGE4"/>
<protein>
    <submittedName>
        <fullName evidence="2">Uncharacterized protein</fullName>
    </submittedName>
</protein>
<keyword evidence="1" id="KW-0732">Signal</keyword>
<comment type="caution">
    <text evidence="2">The sequence shown here is derived from an EMBL/GenBank/DDBJ whole genome shotgun (WGS) entry which is preliminary data.</text>
</comment>
<organism evidence="2 3">
    <name type="scientific">Mytilus galloprovincialis</name>
    <name type="common">Mediterranean mussel</name>
    <dbReference type="NCBI Taxonomy" id="29158"/>
    <lineage>
        <taxon>Eukaryota</taxon>
        <taxon>Metazoa</taxon>
        <taxon>Spiralia</taxon>
        <taxon>Lophotrochozoa</taxon>
        <taxon>Mollusca</taxon>
        <taxon>Bivalvia</taxon>
        <taxon>Autobranchia</taxon>
        <taxon>Pteriomorphia</taxon>
        <taxon>Mytilida</taxon>
        <taxon>Mytiloidea</taxon>
        <taxon>Mytilidae</taxon>
        <taxon>Mytilinae</taxon>
        <taxon>Mytilus</taxon>
    </lineage>
</organism>
<name>A0A8B6DGE4_MYTGA</name>
<evidence type="ECO:0000313" key="2">
    <source>
        <dbReference type="EMBL" id="VDI19239.1"/>
    </source>
</evidence>
<sequence length="123" mass="12543">MANFKFTSLVITVYIRLTYGPVNCSCRIFPPPQTGIERPTVFVIEGDGMLHCGFGGGLGSEFGSGLDGGFDSGIGGGFESLLPLLFIPFLLTALGLSGTAGRASTNTVFAAPVAGAVAAACVY</sequence>
<keyword evidence="3" id="KW-1185">Reference proteome</keyword>
<feature type="signal peptide" evidence="1">
    <location>
        <begin position="1"/>
        <end position="20"/>
    </location>
</feature>
<evidence type="ECO:0000256" key="1">
    <source>
        <dbReference type="SAM" id="SignalP"/>
    </source>
</evidence>
<evidence type="ECO:0000313" key="3">
    <source>
        <dbReference type="Proteomes" id="UP000596742"/>
    </source>
</evidence>
<dbReference type="Proteomes" id="UP000596742">
    <property type="component" value="Unassembled WGS sequence"/>
</dbReference>
<reference evidence="2" key="1">
    <citation type="submission" date="2018-11" db="EMBL/GenBank/DDBJ databases">
        <authorList>
            <person name="Alioto T."/>
            <person name="Alioto T."/>
        </authorList>
    </citation>
    <scope>NUCLEOTIDE SEQUENCE</scope>
</reference>
<gene>
    <name evidence="2" type="ORF">MGAL_10B010968</name>
</gene>